<gene>
    <name evidence="2" type="ORF">B9Z19DRAFT_1124108</name>
</gene>
<dbReference type="EMBL" id="NESQ01000073">
    <property type="protein sequence ID" value="PUU80044.1"/>
    <property type="molecule type" value="Genomic_DNA"/>
</dbReference>
<reference evidence="2 3" key="1">
    <citation type="submission" date="2017-04" db="EMBL/GenBank/DDBJ databases">
        <title>Draft genome sequence of Tuber borchii Vittad., a whitish edible truffle.</title>
        <authorList>
            <consortium name="DOE Joint Genome Institute"/>
            <person name="Murat C."/>
            <person name="Kuo A."/>
            <person name="Barry K.W."/>
            <person name="Clum A."/>
            <person name="Dockter R.B."/>
            <person name="Fauchery L."/>
            <person name="Iotti M."/>
            <person name="Kohler A."/>
            <person name="Labutti K."/>
            <person name="Lindquist E.A."/>
            <person name="Lipzen A."/>
            <person name="Ohm R.A."/>
            <person name="Wang M."/>
            <person name="Grigoriev I.V."/>
            <person name="Zambonelli A."/>
            <person name="Martin F.M."/>
        </authorList>
    </citation>
    <scope>NUCLEOTIDE SEQUENCE [LARGE SCALE GENOMIC DNA]</scope>
    <source>
        <strain evidence="2 3">Tbo3840</strain>
    </source>
</reference>
<keyword evidence="1" id="KW-1133">Transmembrane helix</keyword>
<keyword evidence="1" id="KW-0812">Transmembrane</keyword>
<feature type="transmembrane region" description="Helical" evidence="1">
    <location>
        <begin position="108"/>
        <end position="128"/>
    </location>
</feature>
<dbReference type="AlphaFoldDB" id="A0A2T6ZX72"/>
<dbReference type="OrthoDB" id="5334159at2759"/>
<protein>
    <submittedName>
        <fullName evidence="2">Uncharacterized protein</fullName>
    </submittedName>
</protein>
<comment type="caution">
    <text evidence="2">The sequence shown here is derived from an EMBL/GenBank/DDBJ whole genome shotgun (WGS) entry which is preliminary data.</text>
</comment>
<accession>A0A2T6ZX72</accession>
<feature type="transmembrane region" description="Helical" evidence="1">
    <location>
        <begin position="9"/>
        <end position="28"/>
    </location>
</feature>
<evidence type="ECO:0000313" key="2">
    <source>
        <dbReference type="EMBL" id="PUU80044.1"/>
    </source>
</evidence>
<evidence type="ECO:0000313" key="3">
    <source>
        <dbReference type="Proteomes" id="UP000244722"/>
    </source>
</evidence>
<name>A0A2T6ZX72_TUBBO</name>
<evidence type="ECO:0000256" key="1">
    <source>
        <dbReference type="SAM" id="Phobius"/>
    </source>
</evidence>
<organism evidence="2 3">
    <name type="scientific">Tuber borchii</name>
    <name type="common">White truffle</name>
    <dbReference type="NCBI Taxonomy" id="42251"/>
    <lineage>
        <taxon>Eukaryota</taxon>
        <taxon>Fungi</taxon>
        <taxon>Dikarya</taxon>
        <taxon>Ascomycota</taxon>
        <taxon>Pezizomycotina</taxon>
        <taxon>Pezizomycetes</taxon>
        <taxon>Pezizales</taxon>
        <taxon>Tuberaceae</taxon>
        <taxon>Tuber</taxon>
    </lineage>
</organism>
<feature type="transmembrane region" description="Helical" evidence="1">
    <location>
        <begin position="77"/>
        <end position="96"/>
    </location>
</feature>
<feature type="transmembrane region" description="Helical" evidence="1">
    <location>
        <begin position="48"/>
        <end position="65"/>
    </location>
</feature>
<dbReference type="Proteomes" id="UP000244722">
    <property type="component" value="Unassembled WGS sequence"/>
</dbReference>
<sequence length="137" mass="14698">MPLPEASPLNIYLGSNALISLSTAYFYLTSPQPSIVKLGGKPSPTSTVLTQLLASGEALVSYLCLEGLFSDSSEMRAMVVRGVGIYTLIHMGTFWWGHKKHVENPKGAGTFISSLVVGAGVGVWWGLLRREGLPAYL</sequence>
<keyword evidence="3" id="KW-1185">Reference proteome</keyword>
<proteinExistence type="predicted"/>
<keyword evidence="1" id="KW-0472">Membrane</keyword>